<gene>
    <name evidence="2" type="ORF">SAMN00790413_02863</name>
</gene>
<dbReference type="RefSeq" id="WP_084050072.1">
    <property type="nucleotide sequence ID" value="NZ_FWWU01000009.1"/>
</dbReference>
<feature type="region of interest" description="Disordered" evidence="1">
    <location>
        <begin position="28"/>
        <end position="51"/>
    </location>
</feature>
<dbReference type="STRING" id="695939.SAMN00790413_02863"/>
<keyword evidence="3" id="KW-1185">Reference proteome</keyword>
<dbReference type="EMBL" id="FWWU01000009">
    <property type="protein sequence ID" value="SMB95490.1"/>
    <property type="molecule type" value="Genomic_DNA"/>
</dbReference>
<name>A0A1W1VQI8_9DEIO</name>
<proteinExistence type="predicted"/>
<evidence type="ECO:0000313" key="2">
    <source>
        <dbReference type="EMBL" id="SMB95490.1"/>
    </source>
</evidence>
<reference evidence="2 3" key="1">
    <citation type="submission" date="2017-04" db="EMBL/GenBank/DDBJ databases">
        <authorList>
            <person name="Afonso C.L."/>
            <person name="Miller P.J."/>
            <person name="Scott M.A."/>
            <person name="Spackman E."/>
            <person name="Goraichik I."/>
            <person name="Dimitrov K.M."/>
            <person name="Suarez D.L."/>
            <person name="Swayne D.E."/>
        </authorList>
    </citation>
    <scope>NUCLEOTIDE SEQUENCE [LARGE SCALE GENOMIC DNA]</scope>
    <source>
        <strain evidence="2 3">KR-140</strain>
    </source>
</reference>
<evidence type="ECO:0000256" key="1">
    <source>
        <dbReference type="SAM" id="MobiDB-lite"/>
    </source>
</evidence>
<dbReference type="AlphaFoldDB" id="A0A1W1VQI8"/>
<evidence type="ECO:0000313" key="3">
    <source>
        <dbReference type="Proteomes" id="UP000192582"/>
    </source>
</evidence>
<dbReference type="Proteomes" id="UP000192582">
    <property type="component" value="Unassembled WGS sequence"/>
</dbReference>
<sequence length="172" mass="18064">MFSSKGGHLHAAYHLAALHREAGIGRQHRLGSGSPVGLEAAPAPATRAAGMERGHRLTSIPAYAVVGSGGKVPGGVGCHLRICGCPHHLVRGQEVLDALLTPPGLGISRFAELMGARFPTAVHHFLREELLTPNGVNPTFKFFALNVIGLRGIGQWRRAGGGLGKTAFFQAQ</sequence>
<accession>A0A1W1VQI8</accession>
<organism evidence="2 3">
    <name type="scientific">Deinococcus hopiensis KR-140</name>
    <dbReference type="NCBI Taxonomy" id="695939"/>
    <lineage>
        <taxon>Bacteria</taxon>
        <taxon>Thermotogati</taxon>
        <taxon>Deinococcota</taxon>
        <taxon>Deinococci</taxon>
        <taxon>Deinococcales</taxon>
        <taxon>Deinococcaceae</taxon>
        <taxon>Deinococcus</taxon>
    </lineage>
</organism>
<protein>
    <submittedName>
        <fullName evidence="2">Uncharacterized protein</fullName>
    </submittedName>
</protein>
<feature type="compositionally biased region" description="Low complexity" evidence="1">
    <location>
        <begin position="40"/>
        <end position="49"/>
    </location>
</feature>